<proteinExistence type="predicted"/>
<dbReference type="Pfam" id="PF13274">
    <property type="entry name" value="SocA_Panacea"/>
    <property type="match status" value="1"/>
</dbReference>
<dbReference type="EMBL" id="CAJHIS010000027">
    <property type="protein sequence ID" value="CAD6494661.1"/>
    <property type="molecule type" value="Genomic_DNA"/>
</dbReference>
<comment type="caution">
    <text evidence="2">The sequence shown here is derived from an EMBL/GenBank/DDBJ whole genome shotgun (WGS) entry which is preliminary data.</text>
</comment>
<evidence type="ECO:0000313" key="3">
    <source>
        <dbReference type="Proteomes" id="UP000634805"/>
    </source>
</evidence>
<organism evidence="2 3">
    <name type="scientific">Candidatus Argoarchaeum ethanivorans</name>
    <dbReference type="NCBI Taxonomy" id="2608793"/>
    <lineage>
        <taxon>Archaea</taxon>
        <taxon>Methanobacteriati</taxon>
        <taxon>Methanobacteriota</taxon>
        <taxon>Stenosarchaea group</taxon>
        <taxon>Methanomicrobia</taxon>
        <taxon>Methanosarcinales</taxon>
        <taxon>Methanosarcinales incertae sedis</taxon>
        <taxon>GOM Arc I cluster</taxon>
        <taxon>Candidatus Argoarchaeum</taxon>
    </lineage>
</organism>
<accession>A0A811TE07</accession>
<dbReference type="InterPro" id="IPR025272">
    <property type="entry name" value="SocA_Panacea"/>
</dbReference>
<protein>
    <recommendedName>
        <fullName evidence="1">Antitoxin SocA-like Panacea domain-containing protein</fullName>
    </recommendedName>
</protein>
<sequence>MSINSDASCFQQEVRDLNTFTTLTQPLYVIHTYILLETVIYMIHFEEIVNKKLRDIIVYFTFKTKYLTLIRLIKLIYIAEIYSIEKFGRRLTEVDFLNYHYGPWSSEIDSTGEILSGDDILIEFDRTPQGYDASFFKPNVDKTTINLSEEDISIIDNVIKEWGLKKTGNIIRFVKSTPLYKNSGFGELINFDEYIEECRSVLVESDNKILSGVHEAIEEYKKGLGKTFETKDKLLKHLQSL</sequence>
<name>A0A811TE07_9EURY</name>
<dbReference type="AlphaFoldDB" id="A0A811TE07"/>
<feature type="domain" description="Antitoxin SocA-like Panacea" evidence="1">
    <location>
        <begin position="72"/>
        <end position="176"/>
    </location>
</feature>
<evidence type="ECO:0000313" key="2">
    <source>
        <dbReference type="EMBL" id="CAD6494661.1"/>
    </source>
</evidence>
<evidence type="ECO:0000259" key="1">
    <source>
        <dbReference type="Pfam" id="PF13274"/>
    </source>
</evidence>
<reference evidence="2" key="1">
    <citation type="submission" date="2020-10" db="EMBL/GenBank/DDBJ databases">
        <authorList>
            <person name="Hahn C.J."/>
            <person name="Laso-Perez R."/>
            <person name="Vulcano F."/>
            <person name="Vaziourakis K.-M."/>
            <person name="Stokke R."/>
            <person name="Steen I.H."/>
            <person name="Teske A."/>
            <person name="Boetius A."/>
            <person name="Liebeke M."/>
            <person name="Amann R."/>
            <person name="Knittel K."/>
        </authorList>
    </citation>
    <scope>NUCLEOTIDE SEQUENCE</scope>
    <source>
        <strain evidence="2">Gfbio:e3339647-f889-4370-9287-4fb5cb688e4c:AG392D22_GoMArc1</strain>
    </source>
</reference>
<gene>
    <name evidence="2" type="ORF">EMLJLAPB_00879</name>
</gene>
<dbReference type="Proteomes" id="UP000634805">
    <property type="component" value="Unassembled WGS sequence"/>
</dbReference>